<evidence type="ECO:0000259" key="1">
    <source>
        <dbReference type="Pfam" id="PF01261"/>
    </source>
</evidence>
<evidence type="ECO:0000313" key="3">
    <source>
        <dbReference type="Proteomes" id="UP000053617"/>
    </source>
</evidence>
<reference evidence="2 3" key="1">
    <citation type="submission" date="2015-01" db="EMBL/GenBank/DDBJ databases">
        <title>The Genome Sequence of Rhinocladiella mackenzie CBS 650.93.</title>
        <authorList>
            <consortium name="The Broad Institute Genomics Platform"/>
            <person name="Cuomo C."/>
            <person name="de Hoog S."/>
            <person name="Gorbushina A."/>
            <person name="Stielow B."/>
            <person name="Teixiera M."/>
            <person name="Abouelleil A."/>
            <person name="Chapman S.B."/>
            <person name="Priest M."/>
            <person name="Young S.K."/>
            <person name="Wortman J."/>
            <person name="Nusbaum C."/>
            <person name="Birren B."/>
        </authorList>
    </citation>
    <scope>NUCLEOTIDE SEQUENCE [LARGE SCALE GENOMIC DNA]</scope>
    <source>
        <strain evidence="2 3">CBS 650.93</strain>
    </source>
</reference>
<feature type="domain" description="Xylose isomerase-like TIM barrel" evidence="1">
    <location>
        <begin position="25"/>
        <end position="316"/>
    </location>
</feature>
<evidence type="ECO:0000313" key="2">
    <source>
        <dbReference type="EMBL" id="KIX08752.1"/>
    </source>
</evidence>
<dbReference type="GeneID" id="25291480"/>
<dbReference type="Pfam" id="PF01261">
    <property type="entry name" value="AP_endonuc_2"/>
    <property type="match status" value="1"/>
</dbReference>
<dbReference type="AlphaFoldDB" id="A0A0D2G2I2"/>
<dbReference type="Proteomes" id="UP000053617">
    <property type="component" value="Unassembled WGS sequence"/>
</dbReference>
<name>A0A0D2G2I2_9EURO</name>
<proteinExistence type="predicted"/>
<dbReference type="Gene3D" id="3.20.20.150">
    <property type="entry name" value="Divalent-metal-dependent TIM barrel enzymes"/>
    <property type="match status" value="1"/>
</dbReference>
<accession>A0A0D2G2I2</accession>
<dbReference type="InterPro" id="IPR013022">
    <property type="entry name" value="Xyl_isomerase-like_TIM-brl"/>
</dbReference>
<dbReference type="RefSeq" id="XP_013275888.1">
    <property type="nucleotide sequence ID" value="XM_013420434.1"/>
</dbReference>
<gene>
    <name evidence="2" type="ORF">Z518_03409</name>
</gene>
<dbReference type="HOGENOM" id="CLU_035063_0_0_1"/>
<dbReference type="EMBL" id="KN847476">
    <property type="protein sequence ID" value="KIX08752.1"/>
    <property type="molecule type" value="Genomic_DNA"/>
</dbReference>
<organism evidence="2 3">
    <name type="scientific">Rhinocladiella mackenziei CBS 650.93</name>
    <dbReference type="NCBI Taxonomy" id="1442369"/>
    <lineage>
        <taxon>Eukaryota</taxon>
        <taxon>Fungi</taxon>
        <taxon>Dikarya</taxon>
        <taxon>Ascomycota</taxon>
        <taxon>Pezizomycotina</taxon>
        <taxon>Eurotiomycetes</taxon>
        <taxon>Chaetothyriomycetidae</taxon>
        <taxon>Chaetothyriales</taxon>
        <taxon>Herpotrichiellaceae</taxon>
        <taxon>Rhinocladiella</taxon>
    </lineage>
</organism>
<dbReference type="InterPro" id="IPR036237">
    <property type="entry name" value="Xyl_isomerase-like_sf"/>
</dbReference>
<keyword evidence="3" id="KW-1185">Reference proteome</keyword>
<dbReference type="VEuPathDB" id="FungiDB:Z518_03409"/>
<dbReference type="SUPFAM" id="SSF51658">
    <property type="entry name" value="Xylose isomerase-like"/>
    <property type="match status" value="1"/>
</dbReference>
<dbReference type="InterPro" id="IPR050312">
    <property type="entry name" value="IolE/XylAMocC-like"/>
</dbReference>
<protein>
    <recommendedName>
        <fullName evidence="1">Xylose isomerase-like TIM barrel domain-containing protein</fullName>
    </recommendedName>
</protein>
<dbReference type="PANTHER" id="PTHR12110">
    <property type="entry name" value="HYDROXYPYRUVATE ISOMERASE"/>
    <property type="match status" value="1"/>
</dbReference>
<dbReference type="OrthoDB" id="5360893at2759"/>
<dbReference type="PANTHER" id="PTHR12110:SF21">
    <property type="entry name" value="XYLOSE ISOMERASE-LIKE TIM BARREL DOMAIN-CONTAINING PROTEIN"/>
    <property type="match status" value="1"/>
</dbReference>
<sequence length="337" mass="37729">MGMLQPAIASNSLGHLSLHKISKRLDQAAGHGFLEVEIVDDDLDTYAGTLPGGLSDANRLEAARHVRQECDRLGLSIIVFQPFRFYEGLLDRDKHEKKLDKLRLWMQIVKILRTTIIQIPTNWLQTGTTGDLDTIVQDLRKMADVGLEQDPVVSFAYEGVAWGKYIDTWGGTWSVVQKVNRSNFGLCLDTFHMAGRVWGDPQSQTGKSLNADSDFQQSLAELVDNLDISKVFYVQAGDAELLNEPLLPGFALYNPEQPPRMTWSRNARLFPLEVDLGGYLPIMDILDVLVNKLGYRGHMSLELFSRNAFGSEENTPEMFAIRAAKSWTATMAKLGVQ</sequence>
<dbReference type="STRING" id="1442369.A0A0D2G2I2"/>